<evidence type="ECO:0000256" key="1">
    <source>
        <dbReference type="SAM" id="Phobius"/>
    </source>
</evidence>
<name>A0ABM5L215_DIAVI</name>
<sequence>MCLEDTSLNNFYERLYTFKNWPGLVPASDLAVYGFYYLQTEDIVRCFHCGVEIYKWLTSDNVYEEHIKFSPNCSFARITHSKFPTYQNNHRSALDMKTENMSHSKFPAYNKDIKSEINQQNGNLYLNLFFSMLHFIFLLLSIYVSKKECK</sequence>
<dbReference type="CDD" id="cd00022">
    <property type="entry name" value="BIR"/>
    <property type="match status" value="1"/>
</dbReference>
<dbReference type="PANTHER" id="PTHR10044:SF139">
    <property type="entry name" value="DEATH-ASSOCIATED INHIBITOR OF APOPTOSIS 2"/>
    <property type="match status" value="1"/>
</dbReference>
<dbReference type="PROSITE" id="PS50143">
    <property type="entry name" value="BIR_REPEAT_2"/>
    <property type="match status" value="1"/>
</dbReference>
<reference evidence="2" key="1">
    <citation type="submission" date="2025-05" db="UniProtKB">
        <authorList>
            <consortium name="EnsemblMetazoa"/>
        </authorList>
    </citation>
    <scope>IDENTIFICATION</scope>
</reference>
<keyword evidence="1" id="KW-1133">Transmembrane helix</keyword>
<keyword evidence="1" id="KW-0472">Membrane</keyword>
<organism evidence="2 3">
    <name type="scientific">Diabrotica virgifera virgifera</name>
    <name type="common">western corn rootworm</name>
    <dbReference type="NCBI Taxonomy" id="50390"/>
    <lineage>
        <taxon>Eukaryota</taxon>
        <taxon>Metazoa</taxon>
        <taxon>Ecdysozoa</taxon>
        <taxon>Arthropoda</taxon>
        <taxon>Hexapoda</taxon>
        <taxon>Insecta</taxon>
        <taxon>Pterygota</taxon>
        <taxon>Neoptera</taxon>
        <taxon>Endopterygota</taxon>
        <taxon>Coleoptera</taxon>
        <taxon>Polyphaga</taxon>
        <taxon>Cucujiformia</taxon>
        <taxon>Chrysomeloidea</taxon>
        <taxon>Chrysomelidae</taxon>
        <taxon>Galerucinae</taxon>
        <taxon>Diabroticina</taxon>
        <taxon>Diabroticites</taxon>
        <taxon>Diabrotica</taxon>
    </lineage>
</organism>
<dbReference type="InterPro" id="IPR050784">
    <property type="entry name" value="IAP"/>
</dbReference>
<dbReference type="EnsemblMetazoa" id="XM_050660521.1">
    <property type="protein sequence ID" value="XP_050516478.1"/>
    <property type="gene ID" value="LOC126891344"/>
</dbReference>
<feature type="transmembrane region" description="Helical" evidence="1">
    <location>
        <begin position="124"/>
        <end position="144"/>
    </location>
</feature>
<keyword evidence="1" id="KW-0812">Transmembrane</keyword>
<dbReference type="GeneID" id="126891344"/>
<dbReference type="Proteomes" id="UP001652700">
    <property type="component" value="Unplaced"/>
</dbReference>
<accession>A0ABM5L215</accession>
<dbReference type="InterPro" id="IPR001370">
    <property type="entry name" value="BIR_rpt"/>
</dbReference>
<dbReference type="SUPFAM" id="SSF57924">
    <property type="entry name" value="Inhibitor of apoptosis (IAP) repeat"/>
    <property type="match status" value="1"/>
</dbReference>
<protein>
    <submittedName>
        <fullName evidence="2">Uncharacterized protein</fullName>
    </submittedName>
</protein>
<evidence type="ECO:0000313" key="2">
    <source>
        <dbReference type="EnsemblMetazoa" id="XP_050516478.1"/>
    </source>
</evidence>
<dbReference type="RefSeq" id="XP_050516478.1">
    <property type="nucleotide sequence ID" value="XM_050660521.1"/>
</dbReference>
<proteinExistence type="predicted"/>
<dbReference type="PANTHER" id="PTHR10044">
    <property type="entry name" value="INHIBITOR OF APOPTOSIS"/>
    <property type="match status" value="1"/>
</dbReference>
<dbReference type="SMART" id="SM00238">
    <property type="entry name" value="BIR"/>
    <property type="match status" value="1"/>
</dbReference>
<evidence type="ECO:0000313" key="3">
    <source>
        <dbReference type="Proteomes" id="UP001652700"/>
    </source>
</evidence>
<dbReference type="Pfam" id="PF00653">
    <property type="entry name" value="BIR"/>
    <property type="match status" value="1"/>
</dbReference>
<dbReference type="Gene3D" id="1.10.1170.10">
    <property type="entry name" value="Inhibitor Of Apoptosis Protein (2mihbC-IAP-1), Chain A"/>
    <property type="match status" value="1"/>
</dbReference>
<keyword evidence="3" id="KW-1185">Reference proteome</keyword>